<dbReference type="Proteomes" id="UP001501102">
    <property type="component" value="Unassembled WGS sequence"/>
</dbReference>
<dbReference type="EMBL" id="BAAAXZ010000072">
    <property type="protein sequence ID" value="GAA2922998.1"/>
    <property type="molecule type" value="Genomic_DNA"/>
</dbReference>
<accession>A0ABN3WQA8</accession>
<reference evidence="2 3" key="1">
    <citation type="journal article" date="2019" name="Int. J. Syst. Evol. Microbiol.">
        <title>The Global Catalogue of Microorganisms (GCM) 10K type strain sequencing project: providing services to taxonomists for standard genome sequencing and annotation.</title>
        <authorList>
            <consortium name="The Broad Institute Genomics Platform"/>
            <consortium name="The Broad Institute Genome Sequencing Center for Infectious Disease"/>
            <person name="Wu L."/>
            <person name="Ma J."/>
        </authorList>
    </citation>
    <scope>NUCLEOTIDE SEQUENCE [LARGE SCALE GENOMIC DNA]</scope>
    <source>
        <strain evidence="2 3">JCM 4087</strain>
    </source>
</reference>
<name>A0ABN3WQA8_STRTU</name>
<keyword evidence="3" id="KW-1185">Reference proteome</keyword>
<evidence type="ECO:0000256" key="1">
    <source>
        <dbReference type="SAM" id="MobiDB-lite"/>
    </source>
</evidence>
<gene>
    <name evidence="2" type="ORF">GCM10020221_18870</name>
</gene>
<comment type="caution">
    <text evidence="2">The sequence shown here is derived from an EMBL/GenBank/DDBJ whole genome shotgun (WGS) entry which is preliminary data.</text>
</comment>
<evidence type="ECO:0000313" key="2">
    <source>
        <dbReference type="EMBL" id="GAA2922998.1"/>
    </source>
</evidence>
<dbReference type="RefSeq" id="WP_344962272.1">
    <property type="nucleotide sequence ID" value="NZ_BAAAXZ010000072.1"/>
</dbReference>
<evidence type="ECO:0000313" key="3">
    <source>
        <dbReference type="Proteomes" id="UP001501102"/>
    </source>
</evidence>
<protein>
    <submittedName>
        <fullName evidence="2">Uncharacterized protein</fullName>
    </submittedName>
</protein>
<organism evidence="2 3">
    <name type="scientific">Streptomyces thioluteus</name>
    <dbReference type="NCBI Taxonomy" id="66431"/>
    <lineage>
        <taxon>Bacteria</taxon>
        <taxon>Bacillati</taxon>
        <taxon>Actinomycetota</taxon>
        <taxon>Actinomycetes</taxon>
        <taxon>Kitasatosporales</taxon>
        <taxon>Streptomycetaceae</taxon>
        <taxon>Streptomyces</taxon>
    </lineage>
</organism>
<proteinExistence type="predicted"/>
<feature type="region of interest" description="Disordered" evidence="1">
    <location>
        <begin position="14"/>
        <end position="33"/>
    </location>
</feature>
<sequence>MPCTSATRCTRCPPTPLLERLRNGPRQPGNGLLDGITPDIGAGLLRYLVNRGILQIQGEEYFLTRLGEFLTTRHLAGPPRDLRRGLRRW</sequence>